<evidence type="ECO:0000313" key="1">
    <source>
        <dbReference type="EMBL" id="TCP63929.1"/>
    </source>
</evidence>
<organism evidence="1 2">
    <name type="scientific">Baia soyae</name>
    <dbReference type="NCBI Taxonomy" id="1544746"/>
    <lineage>
        <taxon>Bacteria</taxon>
        <taxon>Bacillati</taxon>
        <taxon>Bacillota</taxon>
        <taxon>Bacilli</taxon>
        <taxon>Bacillales</taxon>
        <taxon>Thermoactinomycetaceae</taxon>
        <taxon>Baia</taxon>
    </lineage>
</organism>
<sequence>MKKLLSIGLALALSLGVLSGCSLYEKDIYITKLTVNVN</sequence>
<dbReference type="AlphaFoldDB" id="A0A4R2RMN1"/>
<evidence type="ECO:0000313" key="2">
    <source>
        <dbReference type="Proteomes" id="UP000294746"/>
    </source>
</evidence>
<gene>
    <name evidence="1" type="ORF">EDD57_1456</name>
</gene>
<dbReference type="Proteomes" id="UP000294746">
    <property type="component" value="Unassembled WGS sequence"/>
</dbReference>
<dbReference type="EMBL" id="SLXV01000045">
    <property type="protein sequence ID" value="TCP63929.1"/>
    <property type="molecule type" value="Genomic_DNA"/>
</dbReference>
<comment type="caution">
    <text evidence="1">The sequence shown here is derived from an EMBL/GenBank/DDBJ whole genome shotgun (WGS) entry which is preliminary data.</text>
</comment>
<protein>
    <submittedName>
        <fullName evidence="1">Uncharacterized protein</fullName>
    </submittedName>
</protein>
<proteinExistence type="predicted"/>
<name>A0A4R2RMN1_9BACL</name>
<dbReference type="PROSITE" id="PS51257">
    <property type="entry name" value="PROKAR_LIPOPROTEIN"/>
    <property type="match status" value="1"/>
</dbReference>
<keyword evidence="2" id="KW-1185">Reference proteome</keyword>
<accession>A0A4R2RMN1</accession>
<reference evidence="1 2" key="1">
    <citation type="submission" date="2019-03" db="EMBL/GenBank/DDBJ databases">
        <title>Genomic Encyclopedia of Type Strains, Phase IV (KMG-IV): sequencing the most valuable type-strain genomes for metagenomic binning, comparative biology and taxonomic classification.</title>
        <authorList>
            <person name="Goeker M."/>
        </authorList>
    </citation>
    <scope>NUCLEOTIDE SEQUENCE [LARGE SCALE GENOMIC DNA]</scope>
    <source>
        <strain evidence="1 2">DSM 46831</strain>
    </source>
</reference>